<organism evidence="1 2">
    <name type="scientific">Achlya hypogyna</name>
    <name type="common">Oomycete</name>
    <name type="synonym">Protoachlya hypogyna</name>
    <dbReference type="NCBI Taxonomy" id="1202772"/>
    <lineage>
        <taxon>Eukaryota</taxon>
        <taxon>Sar</taxon>
        <taxon>Stramenopiles</taxon>
        <taxon>Oomycota</taxon>
        <taxon>Saprolegniomycetes</taxon>
        <taxon>Saprolegniales</taxon>
        <taxon>Achlyaceae</taxon>
        <taxon>Achlya</taxon>
    </lineage>
</organism>
<dbReference type="OrthoDB" id="165010at2759"/>
<protein>
    <recommendedName>
        <fullName evidence="3">MULE transposase domain-containing protein</fullName>
    </recommendedName>
</protein>
<feature type="non-terminal residue" evidence="1">
    <location>
        <position position="204"/>
    </location>
</feature>
<comment type="caution">
    <text evidence="1">The sequence shown here is derived from an EMBL/GenBank/DDBJ whole genome shotgun (WGS) entry which is preliminary data.</text>
</comment>
<dbReference type="AlphaFoldDB" id="A0A1V9YT32"/>
<evidence type="ECO:0008006" key="3">
    <source>
        <dbReference type="Google" id="ProtNLM"/>
    </source>
</evidence>
<dbReference type="EMBL" id="JNBR01001060">
    <property type="protein sequence ID" value="OQR88837.1"/>
    <property type="molecule type" value="Genomic_DNA"/>
</dbReference>
<accession>A0A1V9YT32</accession>
<dbReference type="Proteomes" id="UP000243579">
    <property type="component" value="Unassembled WGS sequence"/>
</dbReference>
<sequence>MPDHVPVLGTDGTFMKAKEYPGVLLTIIQRDANGHNNVLAVAVVPAETVEHYLWFLKMCMRSGIVFANYAVFADRGKITNAVAALRTAGYRVFLKHCTVHLLRNLNTNFQLRGPSFEGAVWALQATAFQNDYERAISTIAFSEEAVAYLRNLGPETWTVYGNMKGYNVEESRPLFGVRSTNFVESDNAKKYPLYFAACDSFSIV</sequence>
<name>A0A1V9YT32_ACHHY</name>
<reference evidence="1 2" key="1">
    <citation type="journal article" date="2014" name="Genome Biol. Evol.">
        <title>The secreted proteins of Achlya hypogyna and Thraustotheca clavata identify the ancestral oomycete secretome and reveal gene acquisitions by horizontal gene transfer.</title>
        <authorList>
            <person name="Misner I."/>
            <person name="Blouin N."/>
            <person name="Leonard G."/>
            <person name="Richards T.A."/>
            <person name="Lane C.E."/>
        </authorList>
    </citation>
    <scope>NUCLEOTIDE SEQUENCE [LARGE SCALE GENOMIC DNA]</scope>
    <source>
        <strain evidence="1 2">ATCC 48635</strain>
    </source>
</reference>
<keyword evidence="2" id="KW-1185">Reference proteome</keyword>
<evidence type="ECO:0000313" key="1">
    <source>
        <dbReference type="EMBL" id="OQR88837.1"/>
    </source>
</evidence>
<evidence type="ECO:0000313" key="2">
    <source>
        <dbReference type="Proteomes" id="UP000243579"/>
    </source>
</evidence>
<gene>
    <name evidence="1" type="ORF">ACHHYP_20289</name>
</gene>
<proteinExistence type="predicted"/>